<name>A0A0A8XR47_ARUDO</name>
<protein>
    <submittedName>
        <fullName evidence="2">Uncharacterized protein</fullName>
    </submittedName>
</protein>
<dbReference type="AlphaFoldDB" id="A0A0A8XR47"/>
<reference evidence="2" key="1">
    <citation type="submission" date="2014-09" db="EMBL/GenBank/DDBJ databases">
        <authorList>
            <person name="Magalhaes I.L.F."/>
            <person name="Oliveira U."/>
            <person name="Santos F.R."/>
            <person name="Vidigal T.H.D.A."/>
            <person name="Brescovit A.D."/>
            <person name="Santos A.J."/>
        </authorList>
    </citation>
    <scope>NUCLEOTIDE SEQUENCE</scope>
    <source>
        <tissue evidence="2">Shoot tissue taken approximately 20 cm above the soil surface</tissue>
    </source>
</reference>
<feature type="compositionally biased region" description="Basic residues" evidence="1">
    <location>
        <begin position="66"/>
        <end position="76"/>
    </location>
</feature>
<feature type="region of interest" description="Disordered" evidence="1">
    <location>
        <begin position="1"/>
        <end position="31"/>
    </location>
</feature>
<accession>A0A0A8XR47</accession>
<evidence type="ECO:0000313" key="2">
    <source>
        <dbReference type="EMBL" id="JAD15228.1"/>
    </source>
</evidence>
<evidence type="ECO:0000256" key="1">
    <source>
        <dbReference type="SAM" id="MobiDB-lite"/>
    </source>
</evidence>
<organism evidence="2">
    <name type="scientific">Arundo donax</name>
    <name type="common">Giant reed</name>
    <name type="synonym">Donax arundinaceus</name>
    <dbReference type="NCBI Taxonomy" id="35708"/>
    <lineage>
        <taxon>Eukaryota</taxon>
        <taxon>Viridiplantae</taxon>
        <taxon>Streptophyta</taxon>
        <taxon>Embryophyta</taxon>
        <taxon>Tracheophyta</taxon>
        <taxon>Spermatophyta</taxon>
        <taxon>Magnoliopsida</taxon>
        <taxon>Liliopsida</taxon>
        <taxon>Poales</taxon>
        <taxon>Poaceae</taxon>
        <taxon>PACMAD clade</taxon>
        <taxon>Arundinoideae</taxon>
        <taxon>Arundineae</taxon>
        <taxon>Arundo</taxon>
    </lineage>
</organism>
<dbReference type="EMBL" id="GBRH01282667">
    <property type="protein sequence ID" value="JAD15228.1"/>
    <property type="molecule type" value="Transcribed_RNA"/>
</dbReference>
<feature type="region of interest" description="Disordered" evidence="1">
    <location>
        <begin position="53"/>
        <end position="122"/>
    </location>
</feature>
<sequence>MLGGAMDSRRRLDPNSSGSNRPYPMGVGTMVPEGDCGCSTRIWRREWRRLQAKRPVAVRDEAGSRPLRRSRARRVGRGLGDTEALCTAQAAPRASCSTRSASLPPPASFRARCRESHAHPHS</sequence>
<reference evidence="2" key="2">
    <citation type="journal article" date="2015" name="Data Brief">
        <title>Shoot transcriptome of the giant reed, Arundo donax.</title>
        <authorList>
            <person name="Barrero R.A."/>
            <person name="Guerrero F.D."/>
            <person name="Moolhuijzen P."/>
            <person name="Goolsby J.A."/>
            <person name="Tidwell J."/>
            <person name="Bellgard S.E."/>
            <person name="Bellgard M.I."/>
        </authorList>
    </citation>
    <scope>NUCLEOTIDE SEQUENCE</scope>
    <source>
        <tissue evidence="2">Shoot tissue taken approximately 20 cm above the soil surface</tissue>
    </source>
</reference>
<feature type="compositionally biased region" description="Basic and acidic residues" evidence="1">
    <location>
        <begin position="112"/>
        <end position="122"/>
    </location>
</feature>
<proteinExistence type="predicted"/>